<dbReference type="GO" id="GO:0042651">
    <property type="term" value="C:thylakoid membrane"/>
    <property type="evidence" value="ECO:0007669"/>
    <property type="project" value="UniProtKB-UniRule"/>
</dbReference>
<reference evidence="9" key="1">
    <citation type="journal article" date="2023" name="J. Phycol.">
        <title>Revised classification of the Cyanidiophyceae based on plastid genome data with descriptions of the Cavernulicolales ord. nov. and Galdieriales ord. nov. (Rhodophyta).</title>
        <authorList>
            <person name="Park S.I."/>
            <person name="Cho C.H."/>
            <person name="Ciniglia C."/>
            <person name="Huang T.Y."/>
            <person name="Liu S.L."/>
            <person name="Bustamante D.E."/>
            <person name="Calderon M.S."/>
            <person name="Mansilla A."/>
            <person name="McDermott T."/>
            <person name="Andersen R.A."/>
            <person name="Yoon H.S."/>
        </authorList>
    </citation>
    <scope>NUCLEOTIDE SEQUENCE</scope>
</reference>
<dbReference type="PIRSF" id="PIRSF000034">
    <property type="entry name" value="Cyt_b6-f_V"/>
    <property type="match status" value="1"/>
</dbReference>
<evidence type="ECO:0000256" key="8">
    <source>
        <dbReference type="SAM" id="Phobius"/>
    </source>
</evidence>
<dbReference type="HAMAP" id="MF_00432">
    <property type="entry name" value="Cytb6_f_PetG"/>
    <property type="match status" value="1"/>
</dbReference>
<dbReference type="EMBL" id="OP616817">
    <property type="protein sequence ID" value="WDA99945.1"/>
    <property type="molecule type" value="Genomic_DNA"/>
</dbReference>
<evidence type="ECO:0000256" key="2">
    <source>
        <dbReference type="ARBA" id="ARBA00022448"/>
    </source>
</evidence>
<feature type="transmembrane region" description="Helical" evidence="8">
    <location>
        <begin position="6"/>
        <end position="27"/>
    </location>
</feature>
<evidence type="ECO:0000256" key="5">
    <source>
        <dbReference type="ARBA" id="ARBA00022989"/>
    </source>
</evidence>
<proteinExistence type="inferred from homology"/>
<dbReference type="SUPFAM" id="SSF103446">
    <property type="entry name" value="PetG subunit of the cytochrome b6f complex"/>
    <property type="match status" value="1"/>
</dbReference>
<comment type="subcellular location">
    <subcellularLocation>
        <location evidence="7">Cellular thylakoid membrane</location>
        <topology evidence="7">Single-pass membrane protein</topology>
    </subcellularLocation>
    <subcellularLocation>
        <location evidence="1">Membrane</location>
        <topology evidence="1">Single-pass membrane protein</topology>
    </subcellularLocation>
</comment>
<name>A0A9Y1MY01_9RHOD</name>
<dbReference type="Pfam" id="PF02529">
    <property type="entry name" value="PetG"/>
    <property type="match status" value="1"/>
</dbReference>
<dbReference type="GO" id="GO:0017004">
    <property type="term" value="P:cytochrome complex assembly"/>
    <property type="evidence" value="ECO:0007669"/>
    <property type="project" value="UniProtKB-UniRule"/>
</dbReference>
<dbReference type="GO" id="GO:0015979">
    <property type="term" value="P:photosynthesis"/>
    <property type="evidence" value="ECO:0007669"/>
    <property type="project" value="UniProtKB-KW"/>
</dbReference>
<gene>
    <name evidence="7 9" type="primary">petG</name>
    <name evidence="9" type="ORF">CspTHAL103_021</name>
</gene>
<protein>
    <recommendedName>
        <fullName evidence="7">Cytochrome b6-f complex subunit 5</fullName>
    </recommendedName>
    <alternativeName>
        <fullName evidence="7">Cytochrome b6-f complex subunit PetG</fullName>
    </alternativeName>
    <alternativeName>
        <fullName evidence="7">Cytochrome b6-f complex subunit V</fullName>
    </alternativeName>
</protein>
<dbReference type="AlphaFoldDB" id="A0A9Y1MY01"/>
<keyword evidence="7" id="KW-0602">Photosynthesis</keyword>
<sequence length="37" mass="4101">MVEITLSGIVLGLSVTTILGLFSTAYLQYNREDQLKL</sequence>
<keyword evidence="6 7" id="KW-0472">Membrane</keyword>
<evidence type="ECO:0000256" key="7">
    <source>
        <dbReference type="HAMAP-Rule" id="MF_00432"/>
    </source>
</evidence>
<keyword evidence="2 7" id="KW-0813">Transport</keyword>
<dbReference type="InterPro" id="IPR003683">
    <property type="entry name" value="Cyt_6/f_cplx_su5"/>
</dbReference>
<keyword evidence="3 7" id="KW-0812">Transmembrane</keyword>
<dbReference type="GO" id="GO:0009512">
    <property type="term" value="C:cytochrome b6f complex"/>
    <property type="evidence" value="ECO:0007669"/>
    <property type="project" value="InterPro"/>
</dbReference>
<evidence type="ECO:0000256" key="3">
    <source>
        <dbReference type="ARBA" id="ARBA00022692"/>
    </source>
</evidence>
<comment type="similarity">
    <text evidence="7">Belongs to the PetG family.</text>
</comment>
<geneLocation type="plastid" evidence="9"/>
<comment type="subunit">
    <text evidence="7">The 4 large subunits of the cytochrome b6-f complex are cytochrome b6, subunit IV (17 kDa polypeptide, PetD), cytochrome f and the Rieske protein, while the 4 small subunits are PetG, PetL, PetM and PetN. The complex functions as a dimer.</text>
</comment>
<accession>A0A9Y1MY01</accession>
<keyword evidence="5 7" id="KW-1133">Transmembrane helix</keyword>
<evidence type="ECO:0000256" key="1">
    <source>
        <dbReference type="ARBA" id="ARBA00004167"/>
    </source>
</evidence>
<dbReference type="InterPro" id="IPR036099">
    <property type="entry name" value="Cyt_6/f_cplx_su5_sf"/>
</dbReference>
<keyword evidence="7" id="KW-0793">Thylakoid</keyword>
<evidence type="ECO:0000256" key="4">
    <source>
        <dbReference type="ARBA" id="ARBA00022982"/>
    </source>
</evidence>
<evidence type="ECO:0000313" key="9">
    <source>
        <dbReference type="EMBL" id="WDA99945.1"/>
    </source>
</evidence>
<evidence type="ECO:0000256" key="6">
    <source>
        <dbReference type="ARBA" id="ARBA00023136"/>
    </source>
</evidence>
<keyword evidence="9" id="KW-0934">Plastid</keyword>
<comment type="function">
    <text evidence="7">Component of the cytochrome b6-f complex, which mediates electron transfer between photosystem II (PSII) and photosystem I (PSI), cyclic electron flow around PSI, and state transitions. PetG is required for either the stability or assembly of the cytochrome b6-f complex.</text>
</comment>
<organism evidence="9">
    <name type="scientific">Cyanidium sp. THAL103</name>
    <dbReference type="NCBI Taxonomy" id="3027999"/>
    <lineage>
        <taxon>Eukaryota</taxon>
        <taxon>Rhodophyta</taxon>
        <taxon>Bangiophyceae</taxon>
        <taxon>Cyanidiales</taxon>
        <taxon>Cyanidiaceae</taxon>
        <taxon>Cyanidium</taxon>
    </lineage>
</organism>
<keyword evidence="4 7" id="KW-0249">Electron transport</keyword>